<dbReference type="EMBL" id="WTYB01000002">
    <property type="protein sequence ID" value="MXP39489.1"/>
    <property type="molecule type" value="Genomic_DNA"/>
</dbReference>
<dbReference type="AlphaFoldDB" id="A0A6I4UPJ5"/>
<feature type="domain" description="Fatty acid hydroxylase" evidence="6">
    <location>
        <begin position="109"/>
        <end position="243"/>
    </location>
</feature>
<dbReference type="OrthoDB" id="9770329at2"/>
<feature type="transmembrane region" description="Helical" evidence="5">
    <location>
        <begin position="71"/>
        <end position="94"/>
    </location>
</feature>
<dbReference type="Pfam" id="PF04116">
    <property type="entry name" value="FA_hydroxylase"/>
    <property type="match status" value="1"/>
</dbReference>
<evidence type="ECO:0000256" key="3">
    <source>
        <dbReference type="ARBA" id="ARBA00022989"/>
    </source>
</evidence>
<comment type="subcellular location">
    <subcellularLocation>
        <location evidence="1">Membrane</location>
    </subcellularLocation>
</comment>
<evidence type="ECO:0000313" key="7">
    <source>
        <dbReference type="EMBL" id="MBB3775400.1"/>
    </source>
</evidence>
<evidence type="ECO:0000313" key="8">
    <source>
        <dbReference type="EMBL" id="MXP39489.1"/>
    </source>
</evidence>
<gene>
    <name evidence="7" type="ORF">FHS52_001369</name>
    <name evidence="8" type="ORF">GRI59_12825</name>
</gene>
<feature type="transmembrane region" description="Helical" evidence="5">
    <location>
        <begin position="141"/>
        <end position="163"/>
    </location>
</feature>
<organism evidence="8 9">
    <name type="scientific">Erythrobacter ramosus</name>
    <dbReference type="NCBI Taxonomy" id="35811"/>
    <lineage>
        <taxon>Bacteria</taxon>
        <taxon>Pseudomonadati</taxon>
        <taxon>Pseudomonadota</taxon>
        <taxon>Alphaproteobacteria</taxon>
        <taxon>Sphingomonadales</taxon>
        <taxon>Erythrobacteraceae</taxon>
        <taxon>Erythrobacter/Porphyrobacter group</taxon>
        <taxon>Erythrobacter</taxon>
    </lineage>
</organism>
<protein>
    <submittedName>
        <fullName evidence="8">Sterol desaturase family protein</fullName>
    </submittedName>
    <submittedName>
        <fullName evidence="7">Sterol desaturase/sphingolipid hydroxylase (Fatty acid hydroxylase superfamily)</fullName>
    </submittedName>
</protein>
<keyword evidence="3 5" id="KW-1133">Transmembrane helix</keyword>
<reference evidence="7 10" key="2">
    <citation type="submission" date="2020-08" db="EMBL/GenBank/DDBJ databases">
        <title>Genomic Encyclopedia of Type Strains, Phase IV (KMG-IV): sequencing the most valuable type-strain genomes for metagenomic binning, comparative biology and taxonomic classification.</title>
        <authorList>
            <person name="Goeker M."/>
        </authorList>
    </citation>
    <scope>NUCLEOTIDE SEQUENCE [LARGE SCALE GENOMIC DNA]</scope>
    <source>
        <strain evidence="7 10">DSM 8510</strain>
    </source>
</reference>
<dbReference type="InterPro" id="IPR006694">
    <property type="entry name" value="Fatty_acid_hydroxylase"/>
</dbReference>
<evidence type="ECO:0000259" key="6">
    <source>
        <dbReference type="Pfam" id="PF04116"/>
    </source>
</evidence>
<dbReference type="GO" id="GO:0016020">
    <property type="term" value="C:membrane"/>
    <property type="evidence" value="ECO:0007669"/>
    <property type="project" value="UniProtKB-SubCell"/>
</dbReference>
<dbReference type="Proteomes" id="UP000430021">
    <property type="component" value="Unassembled WGS sequence"/>
</dbReference>
<keyword evidence="4 5" id="KW-0472">Membrane</keyword>
<dbReference type="InterPro" id="IPR050307">
    <property type="entry name" value="Sterol_Desaturase_Related"/>
</dbReference>
<dbReference type="EMBL" id="JACICE010000002">
    <property type="protein sequence ID" value="MBB3775400.1"/>
    <property type="molecule type" value="Genomic_DNA"/>
</dbReference>
<keyword evidence="10" id="KW-1185">Reference proteome</keyword>
<keyword evidence="2 5" id="KW-0812">Transmembrane</keyword>
<reference evidence="8 9" key="1">
    <citation type="submission" date="2019-12" db="EMBL/GenBank/DDBJ databases">
        <title>Genomic-based taxomic classification of the family Erythrobacteraceae.</title>
        <authorList>
            <person name="Xu L."/>
        </authorList>
    </citation>
    <scope>NUCLEOTIDE SEQUENCE [LARGE SCALE GENOMIC DNA]</scope>
    <source>
        <strain evidence="8 9">JCM 10282</strain>
    </source>
</reference>
<dbReference type="GO" id="GO:0005506">
    <property type="term" value="F:iron ion binding"/>
    <property type="evidence" value="ECO:0007669"/>
    <property type="project" value="InterPro"/>
</dbReference>
<evidence type="ECO:0000256" key="5">
    <source>
        <dbReference type="SAM" id="Phobius"/>
    </source>
</evidence>
<feature type="transmembrane region" description="Helical" evidence="5">
    <location>
        <begin position="17"/>
        <end position="40"/>
    </location>
</feature>
<dbReference type="GO" id="GO:0008610">
    <property type="term" value="P:lipid biosynthetic process"/>
    <property type="evidence" value="ECO:0007669"/>
    <property type="project" value="InterPro"/>
</dbReference>
<dbReference type="PANTHER" id="PTHR11863">
    <property type="entry name" value="STEROL DESATURASE"/>
    <property type="match status" value="1"/>
</dbReference>
<evidence type="ECO:0000313" key="9">
    <source>
        <dbReference type="Proteomes" id="UP000430021"/>
    </source>
</evidence>
<evidence type="ECO:0000256" key="2">
    <source>
        <dbReference type="ARBA" id="ARBA00022692"/>
    </source>
</evidence>
<evidence type="ECO:0000256" key="4">
    <source>
        <dbReference type="ARBA" id="ARBA00023136"/>
    </source>
</evidence>
<proteinExistence type="predicted"/>
<accession>A0A6I4UPJ5</accession>
<comment type="caution">
    <text evidence="8">The sequence shown here is derived from an EMBL/GenBank/DDBJ whole genome shotgun (WGS) entry which is preliminary data.</text>
</comment>
<name>A0A6I4UPJ5_9SPHN</name>
<dbReference type="RefSeq" id="WP_160761518.1">
    <property type="nucleotide sequence ID" value="NZ_BAAADZ010000010.1"/>
</dbReference>
<dbReference type="Proteomes" id="UP000548685">
    <property type="component" value="Unassembled WGS sequence"/>
</dbReference>
<dbReference type="GO" id="GO:0016491">
    <property type="term" value="F:oxidoreductase activity"/>
    <property type="evidence" value="ECO:0007669"/>
    <property type="project" value="InterPro"/>
</dbReference>
<evidence type="ECO:0000256" key="1">
    <source>
        <dbReference type="ARBA" id="ARBA00004370"/>
    </source>
</evidence>
<sequence>MPTGIPPLDILLTKGHFIFAFDFGRYLAAASVTFAVVWLLRRTAMRARKIQAREATAADMRREFLQSLQSALVYVVGACFLIWGREVGLLHSVFGEGFGLGIDLLILAGIIIAHDAYFYWSHRFMHHPRLFKHFHRAHHRSITPTPWAAYSFAIPEAAVMFMFVPLWQFFVPTPGWVMFTWLNFQIIRNAMGHAGFEVFPRWWLDSPLTRWINTTVHHDLHHNGGFTTNYGLYFTWWDKWMGTEHAKYHEKFLEVTGRTQQIEAQAVGKVTA</sequence>
<evidence type="ECO:0000313" key="10">
    <source>
        <dbReference type="Proteomes" id="UP000548685"/>
    </source>
</evidence>
<feature type="transmembrane region" description="Helical" evidence="5">
    <location>
        <begin position="100"/>
        <end position="120"/>
    </location>
</feature>